<feature type="signal peptide" evidence="1">
    <location>
        <begin position="1"/>
        <end position="23"/>
    </location>
</feature>
<organism evidence="2 3">
    <name type="scientific">Treponema peruense</name>
    <dbReference type="NCBI Taxonomy" id="2787628"/>
    <lineage>
        <taxon>Bacteria</taxon>
        <taxon>Pseudomonadati</taxon>
        <taxon>Spirochaetota</taxon>
        <taxon>Spirochaetia</taxon>
        <taxon>Spirochaetales</taxon>
        <taxon>Treponemataceae</taxon>
        <taxon>Treponema</taxon>
    </lineage>
</organism>
<protein>
    <recommendedName>
        <fullName evidence="4">Capsule assembly Wzi family protein</fullName>
    </recommendedName>
</protein>
<evidence type="ECO:0000256" key="1">
    <source>
        <dbReference type="SAM" id="SignalP"/>
    </source>
</evidence>
<proteinExistence type="predicted"/>
<dbReference type="AlphaFoldDB" id="A0A7T3RBN9"/>
<name>A0A7T3RBN9_9SPIR</name>
<dbReference type="Gene3D" id="2.40.160.130">
    <property type="entry name" value="Capsule assembly protein Wzi"/>
    <property type="match status" value="1"/>
</dbReference>
<dbReference type="EMBL" id="CP064936">
    <property type="protein sequence ID" value="QQA00119.1"/>
    <property type="molecule type" value="Genomic_DNA"/>
</dbReference>
<sequence>MTLFRKIFSALLCFLLSAGALYAAPRGKQELVPAGSWVYDALTAIALEEGRADFSDNAPLSINEILLYLLEADYSSLSSSGKSLYDRIKAYAAEDPLSFEAGIFSLEADPVVNLEGMYKSEDDIDWVYGKKDRLALISFPVKFQAKDLFTMYTELDLRQNYGYALRDATFTNIPLEASQFDTNFPHRAYFSTGYSFTDTAGMNFQIGLGERSVGRSLGGSVIMSEYLTTTSFASLSFYSPDVRYCMNVNQFNVDRYLYMHQLEVRLFKKLTFSAIEAIFVNAPLELRFLNPWTIYHGMSPWRDYEPDKDDSEGHTCAYMCFKLQYVPVKNLRLYANFAQDQFQTKYEMDNWPDNVTPNGIGAQLGIESYVPFRGGRFHAWLEGYYADPYLYIKESPNWSLVGTFSENMGEQAVFYEWIGSPYGPDTAAAQLSFGYEHDNWSITAGYLFKACGEYSGTKVFKGKNDCDWGGQDRVPDLDKWIYPDTSKDGFEEAKRKQSLVTPSGIPEYVNRISLCAKWSPVSAVTLAVRPACVFIFNSGNVSDNFKCGLETAVSVTFRPVRMFQ</sequence>
<dbReference type="InterPro" id="IPR038636">
    <property type="entry name" value="Wzi_sf"/>
</dbReference>
<dbReference type="Proteomes" id="UP000595224">
    <property type="component" value="Chromosome"/>
</dbReference>
<evidence type="ECO:0008006" key="4">
    <source>
        <dbReference type="Google" id="ProtNLM"/>
    </source>
</evidence>
<feature type="chain" id="PRO_5033065879" description="Capsule assembly Wzi family protein" evidence="1">
    <location>
        <begin position="24"/>
        <end position="564"/>
    </location>
</feature>
<dbReference type="RefSeq" id="WP_198441970.1">
    <property type="nucleotide sequence ID" value="NZ_CP064936.1"/>
</dbReference>
<gene>
    <name evidence="2" type="ORF">IWA51_07470</name>
</gene>
<accession>A0A7T3RBN9</accession>
<reference evidence="2 3" key="1">
    <citation type="submission" date="2020-11" db="EMBL/GenBank/DDBJ databases">
        <title>Treponema Peruensis nv. sp., first commensal Treponema isolated from human feces.</title>
        <authorList>
            <person name="Belkhou C."/>
            <person name="Raes J."/>
        </authorList>
    </citation>
    <scope>NUCLEOTIDE SEQUENCE [LARGE SCALE GENOMIC DNA]</scope>
    <source>
        <strain evidence="2 3">RCC2812</strain>
    </source>
</reference>
<evidence type="ECO:0000313" key="3">
    <source>
        <dbReference type="Proteomes" id="UP000595224"/>
    </source>
</evidence>
<evidence type="ECO:0000313" key="2">
    <source>
        <dbReference type="EMBL" id="QQA00119.1"/>
    </source>
</evidence>
<keyword evidence="1" id="KW-0732">Signal</keyword>
<dbReference type="KEGG" id="tper:IWA51_07470"/>
<keyword evidence="3" id="KW-1185">Reference proteome</keyword>